<feature type="transmembrane region" description="Helical" evidence="5">
    <location>
        <begin position="133"/>
        <end position="155"/>
    </location>
</feature>
<dbReference type="InterPro" id="IPR011701">
    <property type="entry name" value="MFS"/>
</dbReference>
<comment type="caution">
    <text evidence="7">The sequence shown here is derived from an EMBL/GenBank/DDBJ whole genome shotgun (WGS) entry which is preliminary data.</text>
</comment>
<dbReference type="InterPro" id="IPR036259">
    <property type="entry name" value="MFS_trans_sf"/>
</dbReference>
<keyword evidence="2 5" id="KW-0812">Transmembrane</keyword>
<evidence type="ECO:0000256" key="1">
    <source>
        <dbReference type="ARBA" id="ARBA00022475"/>
    </source>
</evidence>
<dbReference type="InterPro" id="IPR052524">
    <property type="entry name" value="MFS_Cyanate_Porter"/>
</dbReference>
<sequence length="222" mass="23494">MTPALRQNLTLAVLVLTGINMRPLLTSIGPLLPDIRAASGMSYTRRTPDRAAGDRDGVLALAAGWVDRYIGQKRSIALSLLIIAAGALLREIAPNSGLLLTSALAGGIGIGIIQAAIPAVIKHLFPRRTSLVMGLWSAALMGGGGLGAAFTPWLASHSAARHDALARWALPAPRLCSAGWRFVGNCLAHRIRPALPRVAIIGQRRARRWDSISDRSMPVTPA</sequence>
<dbReference type="Gene3D" id="1.20.1250.20">
    <property type="entry name" value="MFS general substrate transporter like domains"/>
    <property type="match status" value="1"/>
</dbReference>
<organism evidence="7 8">
    <name type="scientific">Klebsiella pneumoniae</name>
    <dbReference type="NCBI Taxonomy" id="573"/>
    <lineage>
        <taxon>Bacteria</taxon>
        <taxon>Pseudomonadati</taxon>
        <taxon>Pseudomonadota</taxon>
        <taxon>Gammaproteobacteria</taxon>
        <taxon>Enterobacterales</taxon>
        <taxon>Enterobacteriaceae</taxon>
        <taxon>Klebsiella/Raoultella group</taxon>
        <taxon>Klebsiella</taxon>
        <taxon>Klebsiella pneumoniae complex</taxon>
    </lineage>
</organism>
<feature type="domain" description="Major facilitator superfamily (MFS) profile" evidence="6">
    <location>
        <begin position="1"/>
        <end position="222"/>
    </location>
</feature>
<dbReference type="GO" id="GO:0022857">
    <property type="term" value="F:transmembrane transporter activity"/>
    <property type="evidence" value="ECO:0007669"/>
    <property type="project" value="InterPro"/>
</dbReference>
<dbReference type="Pfam" id="PF07690">
    <property type="entry name" value="MFS_1"/>
    <property type="match status" value="1"/>
</dbReference>
<evidence type="ECO:0000313" key="8">
    <source>
        <dbReference type="Proteomes" id="UP000655094"/>
    </source>
</evidence>
<keyword evidence="1" id="KW-1003">Cell membrane</keyword>
<proteinExistence type="predicted"/>
<evidence type="ECO:0000256" key="5">
    <source>
        <dbReference type="SAM" id="Phobius"/>
    </source>
</evidence>
<name>A0A919HZG5_KLEPN</name>
<dbReference type="PANTHER" id="PTHR23523">
    <property type="match status" value="1"/>
</dbReference>
<dbReference type="EMBL" id="BNFF01000002">
    <property type="protein sequence ID" value="GHK57531.1"/>
    <property type="molecule type" value="Genomic_DNA"/>
</dbReference>
<keyword evidence="3 5" id="KW-1133">Transmembrane helix</keyword>
<keyword evidence="4 5" id="KW-0472">Membrane</keyword>
<feature type="transmembrane region" description="Helical" evidence="5">
    <location>
        <begin position="99"/>
        <end position="121"/>
    </location>
</feature>
<reference evidence="7" key="1">
    <citation type="submission" date="2020-10" db="EMBL/GenBank/DDBJ databases">
        <title>Genome Sequence of ESBL Producing Zambian Clinical Strains.</title>
        <authorList>
            <person name="Shawa M."/>
            <person name="Furuta Y."/>
            <person name="Simbotwe M."/>
            <person name="Mulenga E."/>
            <person name="Mubanga M."/>
            <person name="Mulenga G."/>
            <person name="Kaile C."/>
            <person name="Zorigt T."/>
            <person name="Hang'ombe B."/>
            <person name="Higashi H."/>
        </authorList>
    </citation>
    <scope>NUCLEOTIDE SEQUENCE</scope>
    <source>
        <strain evidence="7">Zam_UTH_09</strain>
    </source>
</reference>
<dbReference type="Proteomes" id="UP000655094">
    <property type="component" value="Unassembled WGS sequence"/>
</dbReference>
<gene>
    <name evidence="7" type="ORF">KPZU09_72670</name>
</gene>
<evidence type="ECO:0000256" key="4">
    <source>
        <dbReference type="ARBA" id="ARBA00023136"/>
    </source>
</evidence>
<accession>A0A919HZG5</accession>
<evidence type="ECO:0000256" key="3">
    <source>
        <dbReference type="ARBA" id="ARBA00022989"/>
    </source>
</evidence>
<feature type="transmembrane region" description="Helical" evidence="5">
    <location>
        <begin position="76"/>
        <end position="93"/>
    </location>
</feature>
<dbReference type="InterPro" id="IPR020846">
    <property type="entry name" value="MFS_dom"/>
</dbReference>
<protein>
    <recommendedName>
        <fullName evidence="6">Major facilitator superfamily (MFS) profile domain-containing protein</fullName>
    </recommendedName>
</protein>
<dbReference type="AlphaFoldDB" id="A0A919HZG5"/>
<evidence type="ECO:0000313" key="7">
    <source>
        <dbReference type="EMBL" id="GHK57531.1"/>
    </source>
</evidence>
<dbReference type="PANTHER" id="PTHR23523:SF1">
    <property type="entry name" value="CYANATE TRANSPORT PROTEIN CYNX"/>
    <property type="match status" value="1"/>
</dbReference>
<dbReference type="PROSITE" id="PS50850">
    <property type="entry name" value="MFS"/>
    <property type="match status" value="1"/>
</dbReference>
<dbReference type="SUPFAM" id="SSF103473">
    <property type="entry name" value="MFS general substrate transporter"/>
    <property type="match status" value="1"/>
</dbReference>
<evidence type="ECO:0000256" key="2">
    <source>
        <dbReference type="ARBA" id="ARBA00022692"/>
    </source>
</evidence>
<evidence type="ECO:0000259" key="6">
    <source>
        <dbReference type="PROSITE" id="PS50850"/>
    </source>
</evidence>